<protein>
    <submittedName>
        <fullName evidence="2">UDP-glucose 4-epimerase GalE4</fullName>
    </submittedName>
</protein>
<dbReference type="GO" id="GO:0005737">
    <property type="term" value="C:cytoplasm"/>
    <property type="evidence" value="ECO:0007669"/>
    <property type="project" value="TreeGrafter"/>
</dbReference>
<dbReference type="KEGG" id="mjd:JDM601_3838"/>
<dbReference type="eggNOG" id="COG0451">
    <property type="taxonomic scope" value="Bacteria"/>
</dbReference>
<dbReference type="GO" id="GO:0004029">
    <property type="term" value="F:aldehyde dehydrogenase (NAD+) activity"/>
    <property type="evidence" value="ECO:0007669"/>
    <property type="project" value="TreeGrafter"/>
</dbReference>
<evidence type="ECO:0000313" key="3">
    <source>
        <dbReference type="Proteomes" id="UP000009224"/>
    </source>
</evidence>
<dbReference type="Pfam" id="PF01370">
    <property type="entry name" value="Epimerase"/>
    <property type="match status" value="1"/>
</dbReference>
<accession>F5YRP6</accession>
<dbReference type="InterPro" id="IPR051783">
    <property type="entry name" value="NAD(P)-dependent_oxidoreduct"/>
</dbReference>
<sequence length="393" mass="42213">MSRRLVASGHQVTATARRAPAYPISGIDFVAADIQDAASVRKAMAGHDAVVHLAWVVAPLKSESDTAAVNLGGTQNVLDAMNSTGCSRLVFSSSVLAYGAVPGHPPLLREDDERRPESAHFYAAHKKAAEDMILAAAPESVLVRSGIIAGRDVDNLIFRFFSGPALPVPDPQRAQQFVHTDDVARFTADAVSAEGSGPVNVAGEGSLTMREIADVMGQTVLPVPETALRKGIAAAWKFQLAELAPAELGALLYMPVVDTTRLREEWGFSCAWSSRDALFDMARAAHGLKTFGKKTVTLPWRVAMHSDPRRSRLSAITLRRTYAGEVDRAIADLTDTLSRHPGADPYRRAAHQALVSDLIDYLELLADVGQLQGYSPTVRICATEAAQQARATL</sequence>
<gene>
    <name evidence="2" type="primary">galE4</name>
    <name evidence="2" type="ordered locus">JDM601_3838</name>
</gene>
<name>F5YRP6_MYCSD</name>
<proteinExistence type="predicted"/>
<dbReference type="STRING" id="875328.JDM601_3838"/>
<reference evidence="2 3" key="1">
    <citation type="journal article" date="2011" name="J. Bacteriol.">
        <title>Complete genome sequence of a novel clinical isolate, the nontuberculous Mycobacterium strain JDM601.</title>
        <authorList>
            <person name="Zhang Z.Y."/>
            <person name="Sun Z.Q."/>
            <person name="Wang Z.L."/>
            <person name="Wen Z.L."/>
            <person name="Sun Q.W."/>
            <person name="Zhu Z.Q."/>
            <person name="Song Y.Z."/>
            <person name="Zhao J.W."/>
            <person name="Wang H.H."/>
            <person name="Zhang S.L."/>
            <person name="Guo X.K."/>
        </authorList>
    </citation>
    <scope>NUCLEOTIDE SEQUENCE [LARGE SCALE GENOMIC DNA]</scope>
    <source>
        <strain evidence="2 3">JDM601</strain>
    </source>
</reference>
<dbReference type="SUPFAM" id="SSF51735">
    <property type="entry name" value="NAD(P)-binding Rossmann-fold domains"/>
    <property type="match status" value="1"/>
</dbReference>
<evidence type="ECO:0000259" key="1">
    <source>
        <dbReference type="Pfam" id="PF01370"/>
    </source>
</evidence>
<evidence type="ECO:0000313" key="2">
    <source>
        <dbReference type="EMBL" id="AEF37838.1"/>
    </source>
</evidence>
<dbReference type="InterPro" id="IPR036291">
    <property type="entry name" value="NAD(P)-bd_dom_sf"/>
</dbReference>
<dbReference type="PANTHER" id="PTHR48079">
    <property type="entry name" value="PROTEIN YEEZ"/>
    <property type="match status" value="1"/>
</dbReference>
<dbReference type="AlphaFoldDB" id="F5YRP6"/>
<dbReference type="HOGENOM" id="CLU_007383_0_0_11"/>
<dbReference type="EMBL" id="CP002329">
    <property type="protein sequence ID" value="AEF37838.1"/>
    <property type="molecule type" value="Genomic_DNA"/>
</dbReference>
<keyword evidence="3" id="KW-1185">Reference proteome</keyword>
<dbReference type="Proteomes" id="UP000009224">
    <property type="component" value="Chromosome"/>
</dbReference>
<dbReference type="Gene3D" id="3.40.50.720">
    <property type="entry name" value="NAD(P)-binding Rossmann-like Domain"/>
    <property type="match status" value="1"/>
</dbReference>
<dbReference type="PANTHER" id="PTHR48079:SF6">
    <property type="entry name" value="NAD(P)-BINDING DOMAIN-CONTAINING PROTEIN-RELATED"/>
    <property type="match status" value="1"/>
</dbReference>
<organism evidence="2 3">
    <name type="scientific">Mycolicibacter sinensis (strain JDM601)</name>
    <name type="common">Mycobacterium sinense</name>
    <dbReference type="NCBI Taxonomy" id="875328"/>
    <lineage>
        <taxon>Bacteria</taxon>
        <taxon>Bacillati</taxon>
        <taxon>Actinomycetota</taxon>
        <taxon>Actinomycetes</taxon>
        <taxon>Mycobacteriales</taxon>
        <taxon>Mycobacteriaceae</taxon>
        <taxon>Mycolicibacter</taxon>
    </lineage>
</organism>
<feature type="domain" description="NAD-dependent epimerase/dehydratase" evidence="1">
    <location>
        <begin position="2"/>
        <end position="193"/>
    </location>
</feature>
<dbReference type="InterPro" id="IPR001509">
    <property type="entry name" value="Epimerase_deHydtase"/>
</dbReference>